<accession>A0AAD7K6L1</accession>
<reference evidence="1" key="1">
    <citation type="submission" date="2023-03" db="EMBL/GenBank/DDBJ databases">
        <title>Massive genome expansion in bonnet fungi (Mycena s.s.) driven by repeated elements and novel gene families across ecological guilds.</title>
        <authorList>
            <consortium name="Lawrence Berkeley National Laboratory"/>
            <person name="Harder C.B."/>
            <person name="Miyauchi S."/>
            <person name="Viragh M."/>
            <person name="Kuo A."/>
            <person name="Thoen E."/>
            <person name="Andreopoulos B."/>
            <person name="Lu D."/>
            <person name="Skrede I."/>
            <person name="Drula E."/>
            <person name="Henrissat B."/>
            <person name="Morin E."/>
            <person name="Kohler A."/>
            <person name="Barry K."/>
            <person name="LaButti K."/>
            <person name="Morin E."/>
            <person name="Salamov A."/>
            <person name="Lipzen A."/>
            <person name="Mereny Z."/>
            <person name="Hegedus B."/>
            <person name="Baldrian P."/>
            <person name="Stursova M."/>
            <person name="Weitz H."/>
            <person name="Taylor A."/>
            <person name="Grigoriev I.V."/>
            <person name="Nagy L.G."/>
            <person name="Martin F."/>
            <person name="Kauserud H."/>
        </authorList>
    </citation>
    <scope>NUCLEOTIDE SEQUENCE</scope>
    <source>
        <strain evidence="1">CBHHK182m</strain>
    </source>
</reference>
<evidence type="ECO:0000313" key="1">
    <source>
        <dbReference type="EMBL" id="KAJ7778261.1"/>
    </source>
</evidence>
<dbReference type="AlphaFoldDB" id="A0AAD7K6L1"/>
<dbReference type="EMBL" id="JARKIB010000007">
    <property type="protein sequence ID" value="KAJ7778261.1"/>
    <property type="molecule type" value="Genomic_DNA"/>
</dbReference>
<protein>
    <submittedName>
        <fullName evidence="1">Uncharacterized protein</fullName>
    </submittedName>
</protein>
<keyword evidence="2" id="KW-1185">Reference proteome</keyword>
<evidence type="ECO:0000313" key="2">
    <source>
        <dbReference type="Proteomes" id="UP001215598"/>
    </source>
</evidence>
<organism evidence="1 2">
    <name type="scientific">Mycena metata</name>
    <dbReference type="NCBI Taxonomy" id="1033252"/>
    <lineage>
        <taxon>Eukaryota</taxon>
        <taxon>Fungi</taxon>
        <taxon>Dikarya</taxon>
        <taxon>Basidiomycota</taxon>
        <taxon>Agaricomycotina</taxon>
        <taxon>Agaricomycetes</taxon>
        <taxon>Agaricomycetidae</taxon>
        <taxon>Agaricales</taxon>
        <taxon>Marasmiineae</taxon>
        <taxon>Mycenaceae</taxon>
        <taxon>Mycena</taxon>
    </lineage>
</organism>
<name>A0AAD7K6L1_9AGAR</name>
<comment type="caution">
    <text evidence="1">The sequence shown here is derived from an EMBL/GenBank/DDBJ whole genome shotgun (WGS) entry which is preliminary data.</text>
</comment>
<proteinExistence type="predicted"/>
<sequence length="71" mass="8157">MLSQCYLLVQLAAKHAALWRCWALPALPRRPARPKPDHDEDNNLTDISDIQYLRDGPGYCWSVVCTDKEKC</sequence>
<gene>
    <name evidence="1" type="ORF">B0H16DRAFT_1502782</name>
</gene>
<dbReference type="Proteomes" id="UP001215598">
    <property type="component" value="Unassembled WGS sequence"/>
</dbReference>